<feature type="transmembrane region" description="Helical" evidence="1">
    <location>
        <begin position="165"/>
        <end position="189"/>
    </location>
</feature>
<sequence>MAAIRRDPSYPHLITSRSRSPRIYADVREVMDAPVWKSAEPEVAPVATAVAWVPNDQPAAIPTSAVSWAVPNNNQPAPIRSAVAWPALGNPEPAMPNAAAAWASPGPMPNAAAAWAPFPSYGSAPMPNVAVAWADPGYPRPPRPMSSSVAWAAPYYSRSASLNPAVAVGLVSAGAVLGAVLVLLVFLFVKRRERRIRNEGYDQLYGGLGGPAPVIVIMDGGNLPPPYEKLIKTAVAAVPRGESKLEGDQE</sequence>
<name>A0A139B0B1_GONPJ</name>
<evidence type="ECO:0000313" key="2">
    <source>
        <dbReference type="EMBL" id="KXS22243.1"/>
    </source>
</evidence>
<organism evidence="2 3">
    <name type="scientific">Gonapodya prolifera (strain JEL478)</name>
    <name type="common">Monoblepharis prolifera</name>
    <dbReference type="NCBI Taxonomy" id="1344416"/>
    <lineage>
        <taxon>Eukaryota</taxon>
        <taxon>Fungi</taxon>
        <taxon>Fungi incertae sedis</taxon>
        <taxon>Chytridiomycota</taxon>
        <taxon>Chytridiomycota incertae sedis</taxon>
        <taxon>Monoblepharidomycetes</taxon>
        <taxon>Monoblepharidales</taxon>
        <taxon>Gonapodyaceae</taxon>
        <taxon>Gonapodya</taxon>
    </lineage>
</organism>
<reference evidence="2 3" key="1">
    <citation type="journal article" date="2015" name="Genome Biol. Evol.">
        <title>Phylogenomic analyses indicate that early fungi evolved digesting cell walls of algal ancestors of land plants.</title>
        <authorList>
            <person name="Chang Y."/>
            <person name="Wang S."/>
            <person name="Sekimoto S."/>
            <person name="Aerts A.L."/>
            <person name="Choi C."/>
            <person name="Clum A."/>
            <person name="LaButti K.M."/>
            <person name="Lindquist E.A."/>
            <person name="Yee Ngan C."/>
            <person name="Ohm R.A."/>
            <person name="Salamov A.A."/>
            <person name="Grigoriev I.V."/>
            <person name="Spatafora J.W."/>
            <person name="Berbee M.L."/>
        </authorList>
    </citation>
    <scope>NUCLEOTIDE SEQUENCE [LARGE SCALE GENOMIC DNA]</scope>
    <source>
        <strain evidence="2 3">JEL478</strain>
    </source>
</reference>
<accession>A0A139B0B1</accession>
<evidence type="ECO:0000313" key="3">
    <source>
        <dbReference type="Proteomes" id="UP000070544"/>
    </source>
</evidence>
<keyword evidence="1" id="KW-0812">Transmembrane</keyword>
<dbReference type="Proteomes" id="UP000070544">
    <property type="component" value="Unassembled WGS sequence"/>
</dbReference>
<proteinExistence type="predicted"/>
<protein>
    <submittedName>
        <fullName evidence="2">Uncharacterized protein</fullName>
    </submittedName>
</protein>
<dbReference type="EMBL" id="KQ965731">
    <property type="protein sequence ID" value="KXS22243.1"/>
    <property type="molecule type" value="Genomic_DNA"/>
</dbReference>
<dbReference type="AlphaFoldDB" id="A0A139B0B1"/>
<keyword evidence="1" id="KW-0472">Membrane</keyword>
<gene>
    <name evidence="2" type="ORF">M427DRAFT_65275</name>
</gene>
<evidence type="ECO:0000256" key="1">
    <source>
        <dbReference type="SAM" id="Phobius"/>
    </source>
</evidence>
<keyword evidence="3" id="KW-1185">Reference proteome</keyword>
<keyword evidence="1" id="KW-1133">Transmembrane helix</keyword>